<dbReference type="InterPro" id="IPR007527">
    <property type="entry name" value="Znf_SWIM"/>
</dbReference>
<dbReference type="GO" id="GO:0008270">
    <property type="term" value="F:zinc ion binding"/>
    <property type="evidence" value="ECO:0007669"/>
    <property type="project" value="UniProtKB-KW"/>
</dbReference>
<reference evidence="6 7" key="1">
    <citation type="submission" date="2018-04" db="EMBL/GenBank/DDBJ databases">
        <title>WGS assembly of Panicum hallii var. hallii HAL2.</title>
        <authorList>
            <person name="Lovell J."/>
            <person name="Jenkins J."/>
            <person name="Lowry D."/>
            <person name="Mamidi S."/>
            <person name="Sreedasyam A."/>
            <person name="Weng X."/>
            <person name="Barry K."/>
            <person name="Bonette J."/>
            <person name="Campitelli B."/>
            <person name="Daum C."/>
            <person name="Gordon S."/>
            <person name="Gould B."/>
            <person name="Lipzen A."/>
            <person name="MacQueen A."/>
            <person name="Palacio-Mejia J."/>
            <person name="Plott C."/>
            <person name="Shakirov E."/>
            <person name="Shu S."/>
            <person name="Yoshinaga Y."/>
            <person name="Zane M."/>
            <person name="Rokhsar D."/>
            <person name="Grimwood J."/>
            <person name="Schmutz J."/>
            <person name="Juenger T."/>
        </authorList>
    </citation>
    <scope>NUCLEOTIDE SEQUENCE [LARGE SCALE GENOMIC DNA]</scope>
    <source>
        <strain evidence="7">cv. HAL2</strain>
    </source>
</reference>
<proteinExistence type="predicted"/>
<keyword evidence="1" id="KW-0479">Metal-binding</keyword>
<keyword evidence="2 4" id="KW-0863">Zinc-finger</keyword>
<evidence type="ECO:0000256" key="1">
    <source>
        <dbReference type="ARBA" id="ARBA00022723"/>
    </source>
</evidence>
<evidence type="ECO:0000256" key="3">
    <source>
        <dbReference type="ARBA" id="ARBA00022833"/>
    </source>
</evidence>
<dbReference type="SMART" id="SM00575">
    <property type="entry name" value="ZnF_PMZ"/>
    <property type="match status" value="1"/>
</dbReference>
<dbReference type="STRING" id="1504633.A0A2T7DZJ2"/>
<dbReference type="InterPro" id="IPR006564">
    <property type="entry name" value="Znf_PMZ"/>
</dbReference>
<organism evidence="6 7">
    <name type="scientific">Panicum hallii var. hallii</name>
    <dbReference type="NCBI Taxonomy" id="1504633"/>
    <lineage>
        <taxon>Eukaryota</taxon>
        <taxon>Viridiplantae</taxon>
        <taxon>Streptophyta</taxon>
        <taxon>Embryophyta</taxon>
        <taxon>Tracheophyta</taxon>
        <taxon>Spermatophyta</taxon>
        <taxon>Magnoliopsida</taxon>
        <taxon>Liliopsida</taxon>
        <taxon>Poales</taxon>
        <taxon>Poaceae</taxon>
        <taxon>PACMAD clade</taxon>
        <taxon>Panicoideae</taxon>
        <taxon>Panicodae</taxon>
        <taxon>Paniceae</taxon>
        <taxon>Panicinae</taxon>
        <taxon>Panicum</taxon>
        <taxon>Panicum sect. Panicum</taxon>
    </lineage>
</organism>
<accession>A0A2T7DZJ2</accession>
<keyword evidence="7" id="KW-1185">Reference proteome</keyword>
<dbReference type="Gramene" id="PUZ60998">
    <property type="protein sequence ID" value="PUZ60998"/>
    <property type="gene ID" value="GQ55_4G234000"/>
</dbReference>
<dbReference type="PANTHER" id="PTHR47718:SF5">
    <property type="entry name" value="PROTEIN FAR1-RELATED SEQUENCE 8-LIKE"/>
    <property type="match status" value="1"/>
</dbReference>
<gene>
    <name evidence="6" type="ORF">GQ55_4G234000</name>
</gene>
<feature type="domain" description="SWIM-type" evidence="5">
    <location>
        <begin position="362"/>
        <end position="400"/>
    </location>
</feature>
<dbReference type="PROSITE" id="PS50966">
    <property type="entry name" value="ZF_SWIM"/>
    <property type="match status" value="1"/>
</dbReference>
<dbReference type="Proteomes" id="UP000244336">
    <property type="component" value="Chromosome 4"/>
</dbReference>
<dbReference type="OrthoDB" id="657855at2759"/>
<keyword evidence="3" id="KW-0862">Zinc</keyword>
<dbReference type="InterPro" id="IPR018289">
    <property type="entry name" value="MULE_transposase_dom"/>
</dbReference>
<sequence length="540" mass="64019">MKFGRTRNQLQNGRKYMTDMEKAMIRTLNDNNITTRKMIRFMSYLRGGVVALPYKTKDVANYRTKINREITRNDMTKALDYFRQRKAQDPTFYYKFDVDDTMNVRNLFWREGASLKYYAEYGDCLSFDTTYMTNRYNLPFSPFCGVTGHAHIYMFGCAFMSDETTETFIWIFETFLESMGGKHPKSIITDQDKAMKAAISKVFSNTRHRNSFFHIKYKCYNKNGRCFASKKGLIEEFEDIFNNLLTTQEFEYLWPKMIEDKELQNNKYFTKMWETCERFIPVYFKDDFFPISTNFLKEFQRMVDATNIKEDIEDNQSKEKRPKDLMYGYNIERQATELYNRNIFKKFQYQLQLMERLKVRKYIVLADLTKGREEFSCICGKFNKDGILCSHIMKIIVEEEINGIPEKYIIDRWRKKGMKMKLPLPELKSMLLNSKGSKSENVMQYLIEEYDKTDKNLELMQSKIMTEANSTESAVRAQYNAVESTSSTLQELAHLNGPTRVKQKGRPALPTKLKLRIEEIKQKIAREEKKKAKKTNQTSN</sequence>
<evidence type="ECO:0000313" key="6">
    <source>
        <dbReference type="EMBL" id="PUZ60998.1"/>
    </source>
</evidence>
<protein>
    <recommendedName>
        <fullName evidence="5">SWIM-type domain-containing protein</fullName>
    </recommendedName>
</protein>
<evidence type="ECO:0000259" key="5">
    <source>
        <dbReference type="PROSITE" id="PS50966"/>
    </source>
</evidence>
<name>A0A2T7DZJ2_9POAL</name>
<evidence type="ECO:0000256" key="2">
    <source>
        <dbReference type="ARBA" id="ARBA00022771"/>
    </source>
</evidence>
<evidence type="ECO:0000313" key="7">
    <source>
        <dbReference type="Proteomes" id="UP000244336"/>
    </source>
</evidence>
<evidence type="ECO:0000256" key="4">
    <source>
        <dbReference type="PROSITE-ProRule" id="PRU00325"/>
    </source>
</evidence>
<dbReference type="Pfam" id="PF10551">
    <property type="entry name" value="MULE"/>
    <property type="match status" value="1"/>
</dbReference>
<dbReference type="EMBL" id="CM009752">
    <property type="protein sequence ID" value="PUZ60998.1"/>
    <property type="molecule type" value="Genomic_DNA"/>
</dbReference>
<dbReference type="AlphaFoldDB" id="A0A2T7DZJ2"/>
<dbReference type="PANTHER" id="PTHR47718">
    <property type="entry name" value="OS01G0519700 PROTEIN"/>
    <property type="match status" value="1"/>
</dbReference>